<proteinExistence type="predicted"/>
<dbReference type="EMBL" id="UOFY01000008">
    <property type="protein sequence ID" value="VAX06424.1"/>
    <property type="molecule type" value="Genomic_DNA"/>
</dbReference>
<evidence type="ECO:0000313" key="1">
    <source>
        <dbReference type="EMBL" id="VAX06424.1"/>
    </source>
</evidence>
<reference evidence="1" key="1">
    <citation type="submission" date="2018-06" db="EMBL/GenBank/DDBJ databases">
        <authorList>
            <person name="Zhirakovskaya E."/>
        </authorList>
    </citation>
    <scope>NUCLEOTIDE SEQUENCE</scope>
</reference>
<accession>A0A3B1B326</accession>
<organism evidence="1">
    <name type="scientific">hydrothermal vent metagenome</name>
    <dbReference type="NCBI Taxonomy" id="652676"/>
    <lineage>
        <taxon>unclassified sequences</taxon>
        <taxon>metagenomes</taxon>
        <taxon>ecological metagenomes</taxon>
    </lineage>
</organism>
<gene>
    <name evidence="1" type="ORF">MNBD_GAMMA25-1880</name>
</gene>
<sequence>MSIPPGQKISLCIDLKIVHSIIEQHIAASPYVVGIELARQIDRYVREQKLGYYPALEYFQGTSIVDSDLYNTAESIAWLLENLTQQSLHEYLRSVINEITFDSIHVQIFILPHIRPGQNNATHNLSTHLTPDHLRVSLTGKLMFGAENKKSLIQKLIDELNAALEKHFSLHDVNGIKLLD</sequence>
<name>A0A3B1B326_9ZZZZ</name>
<protein>
    <submittedName>
        <fullName evidence="1">Uncharacterized protein</fullName>
    </submittedName>
</protein>
<dbReference type="AlphaFoldDB" id="A0A3B1B326"/>